<keyword evidence="6" id="KW-0732">Signal</keyword>
<evidence type="ECO:0000256" key="3">
    <source>
        <dbReference type="ARBA" id="ARBA00022801"/>
    </source>
</evidence>
<organism evidence="10 11">
    <name type="scientific">Bacteroides uniformis</name>
    <dbReference type="NCBI Taxonomy" id="820"/>
    <lineage>
        <taxon>Bacteria</taxon>
        <taxon>Pseudomonadati</taxon>
        <taxon>Bacteroidota</taxon>
        <taxon>Bacteroidia</taxon>
        <taxon>Bacteroidales</taxon>
        <taxon>Bacteroidaceae</taxon>
        <taxon>Bacteroides</taxon>
    </lineage>
</organism>
<evidence type="ECO:0000313" key="11">
    <source>
        <dbReference type="Proteomes" id="UP001055048"/>
    </source>
</evidence>
<keyword evidence="3" id="KW-0378">Hydrolase</keyword>
<evidence type="ECO:0000313" key="10">
    <source>
        <dbReference type="EMBL" id="GKH11824.1"/>
    </source>
</evidence>
<evidence type="ECO:0000256" key="5">
    <source>
        <dbReference type="ARBA" id="ARBA00023295"/>
    </source>
</evidence>
<keyword evidence="4" id="KW-0106">Calcium</keyword>
<protein>
    <submittedName>
        <fullName evidence="10">Alpha-glucosidase</fullName>
    </submittedName>
</protein>
<dbReference type="Pfam" id="PF14509">
    <property type="entry name" value="GH97_C"/>
    <property type="match status" value="1"/>
</dbReference>
<evidence type="ECO:0000256" key="4">
    <source>
        <dbReference type="ARBA" id="ARBA00022837"/>
    </source>
</evidence>
<dbReference type="Gene3D" id="2.60.40.1180">
    <property type="entry name" value="Golgi alpha-mannosidase II"/>
    <property type="match status" value="1"/>
</dbReference>
<dbReference type="Pfam" id="PF10566">
    <property type="entry name" value="Glyco_hydro_97"/>
    <property type="match status" value="1"/>
</dbReference>
<dbReference type="GO" id="GO:0030246">
    <property type="term" value="F:carbohydrate binding"/>
    <property type="evidence" value="ECO:0007669"/>
    <property type="project" value="InterPro"/>
</dbReference>
<dbReference type="InterPro" id="IPR014718">
    <property type="entry name" value="GH-type_carb-bd"/>
</dbReference>
<feature type="signal peptide" evidence="6">
    <location>
        <begin position="1"/>
        <end position="22"/>
    </location>
</feature>
<evidence type="ECO:0000259" key="9">
    <source>
        <dbReference type="Pfam" id="PF14509"/>
    </source>
</evidence>
<dbReference type="InterPro" id="IPR013780">
    <property type="entry name" value="Glyco_hydro_b"/>
</dbReference>
<dbReference type="SUPFAM" id="SSF51445">
    <property type="entry name" value="(Trans)glycosidases"/>
    <property type="match status" value="1"/>
</dbReference>
<evidence type="ECO:0000256" key="1">
    <source>
        <dbReference type="ARBA" id="ARBA00001913"/>
    </source>
</evidence>
<evidence type="ECO:0000259" key="8">
    <source>
        <dbReference type="Pfam" id="PF14508"/>
    </source>
</evidence>
<dbReference type="InterPro" id="IPR029483">
    <property type="entry name" value="GH97_C"/>
</dbReference>
<feature type="domain" description="Glycosyl-hydrolase 97 C-terminal oligomerisation" evidence="9">
    <location>
        <begin position="559"/>
        <end position="646"/>
    </location>
</feature>
<dbReference type="Pfam" id="PF14508">
    <property type="entry name" value="GH97_N"/>
    <property type="match status" value="1"/>
</dbReference>
<evidence type="ECO:0000256" key="2">
    <source>
        <dbReference type="ARBA" id="ARBA00011245"/>
    </source>
</evidence>
<reference evidence="10" key="1">
    <citation type="submission" date="2022-01" db="EMBL/GenBank/DDBJ databases">
        <title>Novel bile acid biosynthetic pathways are enriched in the microbiome of centenarians.</title>
        <authorList>
            <person name="Sato Y."/>
            <person name="Atarashi K."/>
            <person name="Plichta R.D."/>
            <person name="Arai Y."/>
            <person name="Sasajima S."/>
            <person name="Kearney M.S."/>
            <person name="Suda W."/>
            <person name="Takeshita K."/>
            <person name="Sasaki T."/>
            <person name="Okamoto S."/>
            <person name="Skelly N.A."/>
            <person name="Okamura Y."/>
            <person name="Vlamakis H."/>
            <person name="Li Y."/>
            <person name="Tanoue T."/>
            <person name="Takei H."/>
            <person name="Nittono H."/>
            <person name="Narushima S."/>
            <person name="Irie J."/>
            <person name="Itoh H."/>
            <person name="Moriya K."/>
            <person name="Sugiura Y."/>
            <person name="Suematsu M."/>
            <person name="Moritoki N."/>
            <person name="Shibata S."/>
            <person name="Littman R.D."/>
            <person name="Fischbach A.M."/>
            <person name="Uwamino Y."/>
            <person name="Inoue T."/>
            <person name="Honda A."/>
            <person name="Hattori M."/>
            <person name="Murai T."/>
            <person name="Xavier J.R."/>
            <person name="Hirose N."/>
            <person name="Honda K."/>
        </authorList>
    </citation>
    <scope>NUCLEOTIDE SEQUENCE</scope>
    <source>
        <strain evidence="10">CE91-St12</strain>
    </source>
</reference>
<evidence type="ECO:0000256" key="6">
    <source>
        <dbReference type="SAM" id="SignalP"/>
    </source>
</evidence>
<dbReference type="InterPro" id="IPR019563">
    <property type="entry name" value="GH97_catalytic"/>
</dbReference>
<sequence>MKNRLKLLVWLFALSGPLAAQSVSVNGPDGKLQLTVSCPSANGEVSYAVTYNGKQMLESSPLGMETNVGDFYRGLQLKEHKVTALDTVYEQSRIKASRIHYRANELLCSFVNGEGKNVQITFRVSNNDVAFRYTLPREQGKGSVTVTSERTGFRFPSQTTTFLCPQSDAMIGWKRTKPSYEEEYKVDAPMNERSGYGHGYTFPCLFKVGDNGWVLLSETGVDSRYCGSRLSDWDNGVYRIAFPMPEENNGNGTVSPAFALPGSTPWRTVTVGETLKPIVETTVPWDVVEPRYTTAHDYKPGRGTWSWILWQDGSINYDDQVRYVDLAAAMGYEYVLIDNWWDNNIGRDRMEQFIKYARSKGVEVFLWYSSSGYWNDIEQSPVNRMDNSIARKQEMRWLQSLGVKGIKVDFFGGDKQETLRLYEEILSDADDYGLMVIFHGCTLPRGWERMYPNYVGSEAVLASENLVFDQHFCDNEAFNATLHPFIRNAVGCMEFGGVFLNKRLNRGNDGGTIRRTTDIFQLATAVLFQNPIQNFALAPNNLTDAPQICLDFMKQVPTTWDETRFIDGYPGRYIVLARRHGNTWYIAAANATAEPLKLKLDLPMLAGQEVSLYSDDKKMQPQLKLQKIKTDGSLQLTVQPQGGAVIVK</sequence>
<dbReference type="Gene3D" id="3.20.20.70">
    <property type="entry name" value="Aldolase class I"/>
    <property type="match status" value="1"/>
</dbReference>
<dbReference type="Proteomes" id="UP001055048">
    <property type="component" value="Unassembled WGS sequence"/>
</dbReference>
<dbReference type="PANTHER" id="PTHR35803:SF2">
    <property type="entry name" value="RETAINING ALPHA-GALACTOSIDASE"/>
    <property type="match status" value="1"/>
</dbReference>
<feature type="chain" id="PRO_5041320146" evidence="6">
    <location>
        <begin position="23"/>
        <end position="648"/>
    </location>
</feature>
<gene>
    <name evidence="10" type="ORF">CE91St12_00340</name>
</gene>
<name>A0AA37JTJ5_BACUN</name>
<dbReference type="InterPro" id="IPR029486">
    <property type="entry name" value="GH97_N"/>
</dbReference>
<dbReference type="GO" id="GO:0016798">
    <property type="term" value="F:hydrolase activity, acting on glycosyl bonds"/>
    <property type="evidence" value="ECO:0007669"/>
    <property type="project" value="UniProtKB-KW"/>
</dbReference>
<dbReference type="AlphaFoldDB" id="A0AA37JTJ5"/>
<dbReference type="InterPro" id="IPR052720">
    <property type="entry name" value="Glycosyl_hydrolase_97"/>
</dbReference>
<dbReference type="EMBL" id="BQNL01000001">
    <property type="protein sequence ID" value="GKH11824.1"/>
    <property type="molecule type" value="Genomic_DNA"/>
</dbReference>
<evidence type="ECO:0000259" key="7">
    <source>
        <dbReference type="Pfam" id="PF10566"/>
    </source>
</evidence>
<dbReference type="PANTHER" id="PTHR35803">
    <property type="entry name" value="GLUCAN 1,4-ALPHA-GLUCOSIDASE SUSB-RELATED"/>
    <property type="match status" value="1"/>
</dbReference>
<dbReference type="InterPro" id="IPR013785">
    <property type="entry name" value="Aldolase_TIM"/>
</dbReference>
<dbReference type="Gene3D" id="2.70.98.10">
    <property type="match status" value="1"/>
</dbReference>
<dbReference type="RefSeq" id="WP_244073900.1">
    <property type="nucleotide sequence ID" value="NZ_BQNL01000001.1"/>
</dbReference>
<proteinExistence type="predicted"/>
<dbReference type="InterPro" id="IPR017853">
    <property type="entry name" value="GH"/>
</dbReference>
<keyword evidence="5" id="KW-0326">Glycosidase</keyword>
<comment type="cofactor">
    <cofactor evidence="1">
        <name>Ca(2+)</name>
        <dbReference type="ChEBI" id="CHEBI:29108"/>
    </cofactor>
</comment>
<feature type="domain" description="Glycosyl-hydrolase 97 catalytic" evidence="7">
    <location>
        <begin position="313"/>
        <end position="460"/>
    </location>
</feature>
<accession>A0AA37JTJ5</accession>
<comment type="subunit">
    <text evidence="2">Monomer.</text>
</comment>
<feature type="domain" description="Glycosyl-hydrolase 97 N-terminal" evidence="8">
    <location>
        <begin position="25"/>
        <end position="290"/>
    </location>
</feature>
<comment type="caution">
    <text evidence="10">The sequence shown here is derived from an EMBL/GenBank/DDBJ whole genome shotgun (WGS) entry which is preliminary data.</text>
</comment>